<keyword evidence="2" id="KW-1185">Reference proteome</keyword>
<dbReference type="RefSeq" id="WP_084047475.1">
    <property type="nucleotide sequence ID" value="NZ_FWWU01000008.1"/>
</dbReference>
<dbReference type="Proteomes" id="UP000192582">
    <property type="component" value="Unassembled WGS sequence"/>
</dbReference>
<proteinExistence type="predicted"/>
<name>A0A1W1UXV5_9DEIO</name>
<sequence length="67" mass="8126">MRRAPLPFWENVHIIYSLFAWRMLVRGWSRERLTEVIAKEEGKDLPGQYADVLQQEYAYKEARRFLP</sequence>
<organism evidence="1 2">
    <name type="scientific">Deinococcus hopiensis KR-140</name>
    <dbReference type="NCBI Taxonomy" id="695939"/>
    <lineage>
        <taxon>Bacteria</taxon>
        <taxon>Thermotogati</taxon>
        <taxon>Deinococcota</taxon>
        <taxon>Deinococci</taxon>
        <taxon>Deinococcales</taxon>
        <taxon>Deinococcaceae</taxon>
        <taxon>Deinococcus</taxon>
    </lineage>
</organism>
<protein>
    <submittedName>
        <fullName evidence="1">Uncharacterized protein</fullName>
    </submittedName>
</protein>
<dbReference type="STRING" id="695939.SAMN00790413_03554"/>
<dbReference type="AlphaFoldDB" id="A0A1W1UXV5"/>
<reference evidence="1 2" key="1">
    <citation type="submission" date="2017-04" db="EMBL/GenBank/DDBJ databases">
        <authorList>
            <person name="Afonso C.L."/>
            <person name="Miller P.J."/>
            <person name="Scott M.A."/>
            <person name="Spackman E."/>
            <person name="Goraichik I."/>
            <person name="Dimitrov K.M."/>
            <person name="Suarez D.L."/>
            <person name="Swayne D.E."/>
        </authorList>
    </citation>
    <scope>NUCLEOTIDE SEQUENCE [LARGE SCALE GENOMIC DNA]</scope>
    <source>
        <strain evidence="1 2">KR-140</strain>
    </source>
</reference>
<accession>A0A1W1UXV5</accession>
<evidence type="ECO:0000313" key="2">
    <source>
        <dbReference type="Proteomes" id="UP000192582"/>
    </source>
</evidence>
<dbReference type="EMBL" id="FWWU01000008">
    <property type="protein sequence ID" value="SMB85820.1"/>
    <property type="molecule type" value="Genomic_DNA"/>
</dbReference>
<gene>
    <name evidence="1" type="ORF">SAMN00790413_03554</name>
</gene>
<evidence type="ECO:0000313" key="1">
    <source>
        <dbReference type="EMBL" id="SMB85820.1"/>
    </source>
</evidence>